<reference evidence="2 3" key="1">
    <citation type="journal article" date="2016" name="Nat. Commun.">
        <title>Thousands of microbial genomes shed light on interconnected biogeochemical processes in an aquifer system.</title>
        <authorList>
            <person name="Anantharaman K."/>
            <person name="Brown C.T."/>
            <person name="Hug L.A."/>
            <person name="Sharon I."/>
            <person name="Castelle C.J."/>
            <person name="Probst A.J."/>
            <person name="Thomas B.C."/>
            <person name="Singh A."/>
            <person name="Wilkins M.J."/>
            <person name="Karaoz U."/>
            <person name="Brodie E.L."/>
            <person name="Williams K.H."/>
            <person name="Hubbard S.S."/>
            <person name="Banfield J.F."/>
        </authorList>
    </citation>
    <scope>NUCLEOTIDE SEQUENCE [LARGE SCALE GENOMIC DNA]</scope>
</reference>
<evidence type="ECO:0000313" key="3">
    <source>
        <dbReference type="Proteomes" id="UP000178602"/>
    </source>
</evidence>
<name>A0A1F4T4H4_UNCSA</name>
<dbReference type="Gene3D" id="1.20.1260.10">
    <property type="match status" value="1"/>
</dbReference>
<evidence type="ECO:0000259" key="1">
    <source>
        <dbReference type="Pfam" id="PF02915"/>
    </source>
</evidence>
<organism evidence="2 3">
    <name type="scientific">candidate division WOR-1 bacterium RIFOXYC12_FULL_54_18</name>
    <dbReference type="NCBI Taxonomy" id="1802584"/>
    <lineage>
        <taxon>Bacteria</taxon>
        <taxon>Bacillati</taxon>
        <taxon>Saganbacteria</taxon>
    </lineage>
</organism>
<dbReference type="EMBL" id="MEUG01000001">
    <property type="protein sequence ID" value="OGC27614.1"/>
    <property type="molecule type" value="Genomic_DNA"/>
</dbReference>
<dbReference type="InterPro" id="IPR003251">
    <property type="entry name" value="Rr_diiron-bd_dom"/>
</dbReference>
<dbReference type="Proteomes" id="UP000178602">
    <property type="component" value="Unassembled WGS sequence"/>
</dbReference>
<evidence type="ECO:0000313" key="2">
    <source>
        <dbReference type="EMBL" id="OGC27614.1"/>
    </source>
</evidence>
<dbReference type="GO" id="GO:0016491">
    <property type="term" value="F:oxidoreductase activity"/>
    <property type="evidence" value="ECO:0007669"/>
    <property type="project" value="InterPro"/>
</dbReference>
<dbReference type="PANTHER" id="PTHR33531">
    <property type="entry name" value="RUBRERYTHRIN SUBFAMILY"/>
    <property type="match status" value="1"/>
</dbReference>
<gene>
    <name evidence="2" type="ORF">A3K49_01135</name>
</gene>
<proteinExistence type="predicted"/>
<sequence>MNDLIADVKLSIELEKKGYDFYTQTAKKTNNPLAASTLSSLADRELVHLARIKEFYQNLTGEKILASDWLKGVEIYPTKADLLKVIVEKLKKGLDRKFETQKDLNDAYLIAEGLEKDSFTLYDKIAAESTDQTAKKFYSALAQEEKEHFTILDETMKYLNDPAEWFKEQEHWIVEG</sequence>
<dbReference type="AlphaFoldDB" id="A0A1F4T4H4"/>
<comment type="caution">
    <text evidence="2">The sequence shown here is derived from an EMBL/GenBank/DDBJ whole genome shotgun (WGS) entry which is preliminary data.</text>
</comment>
<dbReference type="CDD" id="cd01045">
    <property type="entry name" value="Ferritin_like_AB"/>
    <property type="match status" value="1"/>
</dbReference>
<dbReference type="InterPro" id="IPR012347">
    <property type="entry name" value="Ferritin-like"/>
</dbReference>
<dbReference type="SUPFAM" id="SSF47240">
    <property type="entry name" value="Ferritin-like"/>
    <property type="match status" value="1"/>
</dbReference>
<dbReference type="Pfam" id="PF02915">
    <property type="entry name" value="Rubrerythrin"/>
    <property type="match status" value="1"/>
</dbReference>
<dbReference type="GO" id="GO:0046872">
    <property type="term" value="F:metal ion binding"/>
    <property type="evidence" value="ECO:0007669"/>
    <property type="project" value="InterPro"/>
</dbReference>
<protein>
    <recommendedName>
        <fullName evidence="1">Rubrerythrin diiron-binding domain-containing protein</fullName>
    </recommendedName>
</protein>
<dbReference type="InterPro" id="IPR009078">
    <property type="entry name" value="Ferritin-like_SF"/>
</dbReference>
<accession>A0A1F4T4H4</accession>
<feature type="domain" description="Rubrerythrin diiron-binding" evidence="1">
    <location>
        <begin position="9"/>
        <end position="153"/>
    </location>
</feature>
<dbReference type="PANTHER" id="PTHR33531:SF7">
    <property type="entry name" value="HYPOTHETICAL MEMBRANE PROTEIN, CONSERVED"/>
    <property type="match status" value="1"/>
</dbReference>